<proteinExistence type="predicted"/>
<dbReference type="AlphaFoldDB" id="A0A1H3ZQF4"/>
<dbReference type="EMBL" id="FNQR01000003">
    <property type="protein sequence ID" value="SEA25940.1"/>
    <property type="molecule type" value="Genomic_DNA"/>
</dbReference>
<dbReference type="Proteomes" id="UP000198584">
    <property type="component" value="Unassembled WGS sequence"/>
</dbReference>
<dbReference type="STRING" id="571932.SAMN05421743_103331"/>
<reference evidence="1 2" key="1">
    <citation type="submission" date="2016-10" db="EMBL/GenBank/DDBJ databases">
        <authorList>
            <person name="de Groot N.N."/>
        </authorList>
    </citation>
    <scope>NUCLEOTIDE SEQUENCE [LARGE SCALE GENOMIC DNA]</scope>
    <source>
        <strain evidence="1 2">CCM7597</strain>
    </source>
</reference>
<name>A0A1H3ZQF4_9BACI</name>
<evidence type="ECO:0000313" key="2">
    <source>
        <dbReference type="Proteomes" id="UP000198584"/>
    </source>
</evidence>
<organism evidence="1 2">
    <name type="scientific">Thalassobacillus cyri</name>
    <dbReference type="NCBI Taxonomy" id="571932"/>
    <lineage>
        <taxon>Bacteria</taxon>
        <taxon>Bacillati</taxon>
        <taxon>Bacillota</taxon>
        <taxon>Bacilli</taxon>
        <taxon>Bacillales</taxon>
        <taxon>Bacillaceae</taxon>
        <taxon>Thalassobacillus</taxon>
    </lineage>
</organism>
<sequence length="59" mass="6581">MSEEKCPKCSGTKLVEGTDYTHVRPLGKPMSMGSNKIYTYCVNCGEIVSIRIEYPHKIG</sequence>
<protein>
    <submittedName>
        <fullName evidence="1">Uncharacterized protein</fullName>
    </submittedName>
</protein>
<accession>A0A1H3ZQF4</accession>
<gene>
    <name evidence="1" type="ORF">SAMN05421743_103331</name>
</gene>
<keyword evidence="2" id="KW-1185">Reference proteome</keyword>
<evidence type="ECO:0000313" key="1">
    <source>
        <dbReference type="EMBL" id="SEA25940.1"/>
    </source>
</evidence>